<dbReference type="Pfam" id="PF11981">
    <property type="entry name" value="DUF3482"/>
    <property type="match status" value="1"/>
</dbReference>
<evidence type="ECO:0000256" key="1">
    <source>
        <dbReference type="SAM" id="Coils"/>
    </source>
</evidence>
<dbReference type="InterPro" id="IPR006073">
    <property type="entry name" value="GTP-bd"/>
</dbReference>
<evidence type="ECO:0000313" key="3">
    <source>
        <dbReference type="EMBL" id="TPE54049.1"/>
    </source>
</evidence>
<dbReference type="Pfam" id="PF01926">
    <property type="entry name" value="MMR_HSR1"/>
    <property type="match status" value="1"/>
</dbReference>
<dbReference type="GO" id="GO:0005525">
    <property type="term" value="F:GTP binding"/>
    <property type="evidence" value="ECO:0007669"/>
    <property type="project" value="InterPro"/>
</dbReference>
<dbReference type="Proteomes" id="UP000315901">
    <property type="component" value="Unassembled WGS sequence"/>
</dbReference>
<dbReference type="GO" id="GO:0005829">
    <property type="term" value="C:cytosol"/>
    <property type="evidence" value="ECO:0007669"/>
    <property type="project" value="TreeGrafter"/>
</dbReference>
<dbReference type="OrthoDB" id="5406017at2"/>
<proteinExistence type="predicted"/>
<dbReference type="RefSeq" id="WP_140587657.1">
    <property type="nucleotide sequence ID" value="NZ_VFRR01000007.1"/>
</dbReference>
<feature type="domain" description="G" evidence="2">
    <location>
        <begin position="5"/>
        <end position="147"/>
    </location>
</feature>
<dbReference type="SUPFAM" id="SSF52540">
    <property type="entry name" value="P-loop containing nucleoside triphosphate hydrolases"/>
    <property type="match status" value="1"/>
</dbReference>
<dbReference type="AlphaFoldDB" id="A0A501WXR8"/>
<evidence type="ECO:0000259" key="2">
    <source>
        <dbReference type="Pfam" id="PF01926"/>
    </source>
</evidence>
<dbReference type="PANTHER" id="PTHR42714">
    <property type="entry name" value="TRNA MODIFICATION GTPASE GTPBP3"/>
    <property type="match status" value="1"/>
</dbReference>
<dbReference type="InterPro" id="IPR021871">
    <property type="entry name" value="DUF3482"/>
</dbReference>
<sequence>MPIRLLIVGHANTGKTSLIRTLLRSADFGEVADYAGTTRHVEEVSLTINGQEYLTLVDTPGLEDSIGLWDAYQGSKCTDSGLTKLTQLFDAPVFADEYSQEHKVIRQLSQCDLILYVIDARQAPLGKYQDELSLLALANKPIVPILNFSHGSDNKLNEWKSLLATRHHHTIIKYDTVAFYFEDEKRLYQALQSLLPDAYEEIQRLSEERQRQAEQRQELGLQQLLRLLIDCATYRLVSNDYPISRGKREFFQQHIREREQGYLNAILTLYDFHQADLQSSELAVQKEQWQHDLFAPDTLKKWGVNSATYATTGAAIGAGIDILSAGLSLGTATTIGALVGAGWQTGKTYKDALMTRLTGRCLIRIDHPTLLLLCMRGVAVLRHFHHRGHASQTPYQLPQGLEQETLTPPLQQELDRQLSKIGQHLNWYQQPIDYQHPTIRKLRQVLEQLLA</sequence>
<protein>
    <submittedName>
        <fullName evidence="3">DUF3482 domain-containing protein</fullName>
    </submittedName>
</protein>
<dbReference type="PANTHER" id="PTHR42714:SF7">
    <property type="entry name" value="G DOMAIN-CONTAINING PROTEIN"/>
    <property type="match status" value="1"/>
</dbReference>
<dbReference type="InterPro" id="IPR027417">
    <property type="entry name" value="P-loop_NTPase"/>
</dbReference>
<dbReference type="GO" id="GO:0030488">
    <property type="term" value="P:tRNA methylation"/>
    <property type="evidence" value="ECO:0007669"/>
    <property type="project" value="TreeGrafter"/>
</dbReference>
<evidence type="ECO:0000313" key="4">
    <source>
        <dbReference type="Proteomes" id="UP000315901"/>
    </source>
</evidence>
<reference evidence="3 4" key="1">
    <citation type="submission" date="2019-06" db="EMBL/GenBank/DDBJ databases">
        <title>A novel bacterium of genus Marinomonas, isolated from coastal sand.</title>
        <authorList>
            <person name="Huang H."/>
            <person name="Mo K."/>
            <person name="Hu Y."/>
        </authorList>
    </citation>
    <scope>NUCLEOTIDE SEQUENCE [LARGE SCALE GENOMIC DNA]</scope>
    <source>
        <strain evidence="3 4">HB171799</strain>
    </source>
</reference>
<keyword evidence="1" id="KW-0175">Coiled coil</keyword>
<dbReference type="EMBL" id="VFRR01000007">
    <property type="protein sequence ID" value="TPE54049.1"/>
    <property type="molecule type" value="Genomic_DNA"/>
</dbReference>
<dbReference type="Gene3D" id="3.40.50.300">
    <property type="entry name" value="P-loop containing nucleotide triphosphate hydrolases"/>
    <property type="match status" value="1"/>
</dbReference>
<feature type="coiled-coil region" evidence="1">
    <location>
        <begin position="188"/>
        <end position="222"/>
    </location>
</feature>
<organism evidence="3 4">
    <name type="scientific">Maribrevibacterium harenarium</name>
    <dbReference type="NCBI Taxonomy" id="2589817"/>
    <lineage>
        <taxon>Bacteria</taxon>
        <taxon>Pseudomonadati</taxon>
        <taxon>Pseudomonadota</taxon>
        <taxon>Gammaproteobacteria</taxon>
        <taxon>Oceanospirillales</taxon>
        <taxon>Oceanospirillaceae</taxon>
        <taxon>Maribrevibacterium</taxon>
    </lineage>
</organism>
<accession>A0A501WXR8</accession>
<name>A0A501WXR8_9GAMM</name>
<comment type="caution">
    <text evidence="3">The sequence shown here is derived from an EMBL/GenBank/DDBJ whole genome shotgun (WGS) entry which is preliminary data.</text>
</comment>
<dbReference type="GO" id="GO:0002098">
    <property type="term" value="P:tRNA wobble uridine modification"/>
    <property type="evidence" value="ECO:0007669"/>
    <property type="project" value="TreeGrafter"/>
</dbReference>
<keyword evidence="4" id="KW-1185">Reference proteome</keyword>
<gene>
    <name evidence="3" type="ORF">FJM67_05380</name>
</gene>